<proteinExistence type="predicted"/>
<keyword evidence="2" id="KW-1185">Reference proteome</keyword>
<accession>A0ABW9J1U2</accession>
<dbReference type="RefSeq" id="WP_138721653.1">
    <property type="nucleotide sequence ID" value="NZ_SSHJ02000001.1"/>
</dbReference>
<protein>
    <submittedName>
        <fullName evidence="1">Uncharacterized protein</fullName>
    </submittedName>
</protein>
<dbReference type="Proteomes" id="UP001517247">
    <property type="component" value="Unassembled WGS sequence"/>
</dbReference>
<evidence type="ECO:0000313" key="2">
    <source>
        <dbReference type="Proteomes" id="UP001517247"/>
    </source>
</evidence>
<gene>
    <name evidence="1" type="ORF">E6A44_002920</name>
</gene>
<name>A0ABW9J1U2_9SPHI</name>
<dbReference type="EMBL" id="SSHJ02000001">
    <property type="protein sequence ID" value="MFN0254504.1"/>
    <property type="molecule type" value="Genomic_DNA"/>
</dbReference>
<reference evidence="1 2" key="1">
    <citation type="submission" date="2024-12" db="EMBL/GenBank/DDBJ databases">
        <authorList>
            <person name="Hu S."/>
        </authorList>
    </citation>
    <scope>NUCLEOTIDE SEQUENCE [LARGE SCALE GENOMIC DNA]</scope>
    <source>
        <strain evidence="1 2">THG-T11</strain>
    </source>
</reference>
<evidence type="ECO:0000313" key="1">
    <source>
        <dbReference type="EMBL" id="MFN0254504.1"/>
    </source>
</evidence>
<comment type="caution">
    <text evidence="1">The sequence shown here is derived from an EMBL/GenBank/DDBJ whole genome shotgun (WGS) entry which is preliminary data.</text>
</comment>
<sequence length="200" mass="22926">MGALITTPIGQQGFEKVKDRIALILLTELSKQKELQQFDEDIEVFNERITPMDTSENLYFNILLDSANYGNRNQTDQEGNTVYFIDIYTCGKAGEQTGTSDSTRLRDKFLGMCRYILSDTRYKTLDFDYGFIAGTQVDRFSTLDPSQKEDSSFTAFARLQFSVRILENQTLWDGIEILGNETNVKLAETEKGYKYVYEEA</sequence>
<organism evidence="1 2">
    <name type="scientific">Pedobacter ureilyticus</name>
    <dbReference type="NCBI Taxonomy" id="1393051"/>
    <lineage>
        <taxon>Bacteria</taxon>
        <taxon>Pseudomonadati</taxon>
        <taxon>Bacteroidota</taxon>
        <taxon>Sphingobacteriia</taxon>
        <taxon>Sphingobacteriales</taxon>
        <taxon>Sphingobacteriaceae</taxon>
        <taxon>Pedobacter</taxon>
    </lineage>
</organism>